<reference evidence="1" key="1">
    <citation type="submission" date="2022-07" db="EMBL/GenBank/DDBJ databases">
        <title>Phylogenomic reconstructions and comparative analyses of Kickxellomycotina fungi.</title>
        <authorList>
            <person name="Reynolds N.K."/>
            <person name="Stajich J.E."/>
            <person name="Barry K."/>
            <person name="Grigoriev I.V."/>
            <person name="Crous P."/>
            <person name="Smith M.E."/>
        </authorList>
    </citation>
    <scope>NUCLEOTIDE SEQUENCE</scope>
    <source>
        <strain evidence="1">NBRC 100468</strain>
    </source>
</reference>
<gene>
    <name evidence="1" type="ORF">H4219_004684</name>
</gene>
<accession>A0A9W7ZRM3</accession>
<organism evidence="1 2">
    <name type="scientific">Mycoemilia scoparia</name>
    <dbReference type="NCBI Taxonomy" id="417184"/>
    <lineage>
        <taxon>Eukaryota</taxon>
        <taxon>Fungi</taxon>
        <taxon>Fungi incertae sedis</taxon>
        <taxon>Zoopagomycota</taxon>
        <taxon>Kickxellomycotina</taxon>
        <taxon>Kickxellomycetes</taxon>
        <taxon>Kickxellales</taxon>
        <taxon>Kickxellaceae</taxon>
        <taxon>Mycoemilia</taxon>
    </lineage>
</organism>
<dbReference type="EMBL" id="JANBPU010000186">
    <property type="protein sequence ID" value="KAJ1914655.1"/>
    <property type="molecule type" value="Genomic_DNA"/>
</dbReference>
<keyword evidence="2" id="KW-1185">Reference proteome</keyword>
<feature type="non-terminal residue" evidence="1">
    <location>
        <position position="107"/>
    </location>
</feature>
<sequence>MDITTPVAISKGFIACQIFFNQFQDFIQLLLDKTSINEQGIAEEELSSMKSILHQLLGSALNDLSSTYDRFIENNLPVAYLRITFLDFHNGVLLPLLAMYYGTDTVT</sequence>
<evidence type="ECO:0000313" key="1">
    <source>
        <dbReference type="EMBL" id="KAJ1914655.1"/>
    </source>
</evidence>
<dbReference type="Proteomes" id="UP001150538">
    <property type="component" value="Unassembled WGS sequence"/>
</dbReference>
<protein>
    <submittedName>
        <fullName evidence="1">Uncharacterized protein</fullName>
    </submittedName>
</protein>
<evidence type="ECO:0000313" key="2">
    <source>
        <dbReference type="Proteomes" id="UP001150538"/>
    </source>
</evidence>
<dbReference type="AlphaFoldDB" id="A0A9W7ZRM3"/>
<comment type="caution">
    <text evidence="1">The sequence shown here is derived from an EMBL/GenBank/DDBJ whole genome shotgun (WGS) entry which is preliminary data.</text>
</comment>
<name>A0A9W7ZRM3_9FUNG</name>
<proteinExistence type="predicted"/>